<accession>A0A953J7G9</accession>
<sequence>MGVVPKKINPEDFILSVLSPEDRLNTAFDIARERFKKSKLTMKDIDNAVKSVRRKAYEKKK</sequence>
<dbReference type="EMBL" id="JAIOIV010000105">
    <property type="protein sequence ID" value="MBZ0157118.1"/>
    <property type="molecule type" value="Genomic_DNA"/>
</dbReference>
<proteinExistence type="predicted"/>
<gene>
    <name evidence="1" type="ORF">K8I29_13010</name>
</gene>
<dbReference type="AlphaFoldDB" id="A0A953J7G9"/>
<protein>
    <submittedName>
        <fullName evidence="1">Uncharacterized protein</fullName>
    </submittedName>
</protein>
<dbReference type="Proteomes" id="UP000705867">
    <property type="component" value="Unassembled WGS sequence"/>
</dbReference>
<evidence type="ECO:0000313" key="2">
    <source>
        <dbReference type="Proteomes" id="UP000705867"/>
    </source>
</evidence>
<comment type="caution">
    <text evidence="1">The sequence shown here is derived from an EMBL/GenBank/DDBJ whole genome shotgun (WGS) entry which is preliminary data.</text>
</comment>
<organism evidence="1 2">
    <name type="scientific">Candidatus Nitrobium versatile</name>
    <dbReference type="NCBI Taxonomy" id="2884831"/>
    <lineage>
        <taxon>Bacteria</taxon>
        <taxon>Pseudomonadati</taxon>
        <taxon>Nitrospirota</taxon>
        <taxon>Nitrospiria</taxon>
        <taxon>Nitrospirales</taxon>
        <taxon>Nitrospiraceae</taxon>
        <taxon>Candidatus Nitrobium</taxon>
    </lineage>
</organism>
<evidence type="ECO:0000313" key="1">
    <source>
        <dbReference type="EMBL" id="MBZ0157118.1"/>
    </source>
</evidence>
<name>A0A953J7G9_9BACT</name>
<reference evidence="1" key="2">
    <citation type="submission" date="2021-08" db="EMBL/GenBank/DDBJ databases">
        <authorList>
            <person name="Dalcin Martins P."/>
        </authorList>
    </citation>
    <scope>NUCLEOTIDE SEQUENCE</scope>
    <source>
        <strain evidence="1">MAG_39</strain>
    </source>
</reference>
<reference evidence="1" key="1">
    <citation type="journal article" date="2021" name="bioRxiv">
        <title>Unraveling nitrogen, sulfur and carbon metabolic pathways and microbial community transcriptional responses to substrate deprivation and toxicity stresses in a bioreactor mimicking anoxic brackish coastal sediment conditions.</title>
        <authorList>
            <person name="Martins P.D."/>
            <person name="Echeveste M.J."/>
            <person name="Arshad A."/>
            <person name="Kurth J."/>
            <person name="Ouboter H."/>
            <person name="Jetten M.S.M."/>
            <person name="Welte C.U."/>
        </authorList>
    </citation>
    <scope>NUCLEOTIDE SEQUENCE</scope>
    <source>
        <strain evidence="1">MAG_39</strain>
    </source>
</reference>